<dbReference type="PANTHER" id="PTHR11927:SF9">
    <property type="entry name" value="L-FUCOSYLTRANSFERASE"/>
    <property type="match status" value="1"/>
</dbReference>
<sequence>MIVTIFFIFYRRISFAYNMGSQKPVCVSVCIYPAALLCKGNGIAFRKNPFSRETPEDTGKVRGNRGMIAVKIGDGMGNQLFNYACGYAQARRDGDSLVLDISECDNSTLRDFELDKFHLKYDKKESFPNRNLGQKIYKNLRRALKYHVIKEREVYHNRDHRYDVNDIDPRVYKKKGLRNKYLYGYWQHLAYFEDYLNEITAMMTPAYEQSETVKKLQEEFKKTPTCAVHVRGGDIMGPAGAYFKHAMERMEQEKPGVRYIVFSNDMERAEEALAPVLESQKKDAVGQAENRLEFVSEMGEFSDVDEFFLMAACQNQILSNSTFSTWAAYLNQNPDKTVIMPDDLLSERMRQKNWIILK</sequence>
<reference evidence="3 4" key="2">
    <citation type="submission" date="2010-03" db="EMBL/GenBank/DDBJ databases">
        <authorList>
            <person name="Pajon A."/>
        </authorList>
    </citation>
    <scope>NUCLEOTIDE SEQUENCE [LARGE SCALE GENOMIC DNA]</scope>
    <source>
        <strain evidence="3 4">XB6B4</strain>
    </source>
</reference>
<evidence type="ECO:0000313" key="3">
    <source>
        <dbReference type="EMBL" id="CBL12617.1"/>
    </source>
</evidence>
<dbReference type="HOGENOM" id="CLU_043399_3_0_9"/>
<gene>
    <name evidence="3" type="ORF">RO1_20860</name>
</gene>
<dbReference type="EMBL" id="FP929050">
    <property type="protein sequence ID" value="CBL12617.1"/>
    <property type="molecule type" value="Genomic_DNA"/>
</dbReference>
<dbReference type="GO" id="GO:0005975">
    <property type="term" value="P:carbohydrate metabolic process"/>
    <property type="evidence" value="ECO:0007669"/>
    <property type="project" value="InterPro"/>
</dbReference>
<accession>D4KZ27</accession>
<name>D4KZ27_9FIRM</name>
<dbReference type="PATRIC" id="fig|718255.3.peg.3254"/>
<dbReference type="AlphaFoldDB" id="D4KZ27"/>
<dbReference type="PANTHER" id="PTHR11927">
    <property type="entry name" value="GALACTOSIDE 2-L-FUCOSYLTRANSFERASE"/>
    <property type="match status" value="1"/>
</dbReference>
<dbReference type="Proteomes" id="UP000008953">
    <property type="component" value="Chromosome"/>
</dbReference>
<evidence type="ECO:0000256" key="1">
    <source>
        <dbReference type="ARBA" id="ARBA00022676"/>
    </source>
</evidence>
<dbReference type="GO" id="GO:0008107">
    <property type="term" value="F:galactoside 2-alpha-L-fucosyltransferase activity"/>
    <property type="evidence" value="ECO:0007669"/>
    <property type="project" value="InterPro"/>
</dbReference>
<dbReference type="CDD" id="cd11301">
    <property type="entry name" value="Fut1_Fut2_like"/>
    <property type="match status" value="1"/>
</dbReference>
<organism evidence="3 4">
    <name type="scientific">Roseburia intestinalis XB6B4</name>
    <dbReference type="NCBI Taxonomy" id="718255"/>
    <lineage>
        <taxon>Bacteria</taxon>
        <taxon>Bacillati</taxon>
        <taxon>Bacillota</taxon>
        <taxon>Clostridia</taxon>
        <taxon>Lachnospirales</taxon>
        <taxon>Lachnospiraceae</taxon>
        <taxon>Roseburia</taxon>
    </lineage>
</organism>
<dbReference type="CAZy" id="GT11">
    <property type="family name" value="Glycosyltransferase Family 11"/>
</dbReference>
<proteinExistence type="predicted"/>
<dbReference type="Pfam" id="PF01531">
    <property type="entry name" value="Glyco_transf_11"/>
    <property type="match status" value="1"/>
</dbReference>
<dbReference type="InterPro" id="IPR002516">
    <property type="entry name" value="Glyco_trans_11"/>
</dbReference>
<protein>
    <submittedName>
        <fullName evidence="3">Glycosyl transferase family 11</fullName>
    </submittedName>
</protein>
<evidence type="ECO:0000256" key="2">
    <source>
        <dbReference type="ARBA" id="ARBA00022679"/>
    </source>
</evidence>
<evidence type="ECO:0000313" key="4">
    <source>
        <dbReference type="Proteomes" id="UP000008953"/>
    </source>
</evidence>
<reference evidence="3 4" key="1">
    <citation type="submission" date="2010-03" db="EMBL/GenBank/DDBJ databases">
        <title>The genome sequence of Roseburia intestinalis XB6B4.</title>
        <authorList>
            <consortium name="metaHIT consortium -- http://www.metahit.eu/"/>
            <person name="Pajon A."/>
            <person name="Turner K."/>
            <person name="Parkhill J."/>
            <person name="Bernalier A."/>
        </authorList>
    </citation>
    <scope>NUCLEOTIDE SEQUENCE [LARGE SCALE GENOMIC DNA]</scope>
    <source>
        <strain evidence="3 4">XB6B4</strain>
    </source>
</reference>
<keyword evidence="2 3" id="KW-0808">Transferase</keyword>
<dbReference type="GO" id="GO:0016020">
    <property type="term" value="C:membrane"/>
    <property type="evidence" value="ECO:0007669"/>
    <property type="project" value="InterPro"/>
</dbReference>
<dbReference type="KEGG" id="rix:RO1_20860"/>
<keyword evidence="1" id="KW-0328">Glycosyltransferase</keyword>